<organism evidence="2 3">
    <name type="scientific">Actinoplanes xinjiangensis</name>
    <dbReference type="NCBI Taxonomy" id="512350"/>
    <lineage>
        <taxon>Bacteria</taxon>
        <taxon>Bacillati</taxon>
        <taxon>Actinomycetota</taxon>
        <taxon>Actinomycetes</taxon>
        <taxon>Micromonosporales</taxon>
        <taxon>Micromonosporaceae</taxon>
        <taxon>Actinoplanes</taxon>
    </lineage>
</organism>
<dbReference type="AlphaFoldDB" id="A0A316F5D0"/>
<evidence type="ECO:0000256" key="1">
    <source>
        <dbReference type="SAM" id="MobiDB-lite"/>
    </source>
</evidence>
<protein>
    <submittedName>
        <fullName evidence="2">Uncharacterized protein</fullName>
    </submittedName>
</protein>
<dbReference type="EMBL" id="QGGR01000017">
    <property type="protein sequence ID" value="PWK41225.1"/>
    <property type="molecule type" value="Genomic_DNA"/>
</dbReference>
<name>A0A316F5D0_9ACTN</name>
<evidence type="ECO:0000313" key="2">
    <source>
        <dbReference type="EMBL" id="PWK41225.1"/>
    </source>
</evidence>
<gene>
    <name evidence="2" type="ORF">BC793_11792</name>
</gene>
<sequence>MGAGRRKRRRRWAASRLPRWRPAARVARGCPAARGCGVRATGRWDRRVGRELGGTRGGRGLARRIGLVRRESGRRLARRDVGVARRGGRRGGSAMAGRDGRQRMAGRLTAVLLDFAGPGRRVRCAFKPLIRYARSTAHIRHARRGPLLRFGGRGHAVVRGSPARSGEWAAFAGHRPGCVAVGSHQRTTRVGKLGAAVGEWSPGNRNIRPPADRNTPSPGERGTARYGDRGAVGSGTVGRLSGG</sequence>
<accession>A0A316F5D0</accession>
<reference evidence="2 3" key="1">
    <citation type="submission" date="2018-05" db="EMBL/GenBank/DDBJ databases">
        <title>Genomic Encyclopedia of Archaeal and Bacterial Type Strains, Phase II (KMG-II): from individual species to whole genera.</title>
        <authorList>
            <person name="Goeker M."/>
        </authorList>
    </citation>
    <scope>NUCLEOTIDE SEQUENCE [LARGE SCALE GENOMIC DNA]</scope>
    <source>
        <strain evidence="2 3">DSM 45184</strain>
    </source>
</reference>
<keyword evidence="3" id="KW-1185">Reference proteome</keyword>
<dbReference type="Proteomes" id="UP000245697">
    <property type="component" value="Unassembled WGS sequence"/>
</dbReference>
<evidence type="ECO:0000313" key="3">
    <source>
        <dbReference type="Proteomes" id="UP000245697"/>
    </source>
</evidence>
<proteinExistence type="predicted"/>
<feature type="region of interest" description="Disordered" evidence="1">
    <location>
        <begin position="196"/>
        <end position="243"/>
    </location>
</feature>
<comment type="caution">
    <text evidence="2">The sequence shown here is derived from an EMBL/GenBank/DDBJ whole genome shotgun (WGS) entry which is preliminary data.</text>
</comment>
<feature type="compositionally biased region" description="Gly residues" evidence="1">
    <location>
        <begin position="230"/>
        <end position="243"/>
    </location>
</feature>